<name>A0A4Y2QA11_ARAVE</name>
<organism evidence="1 2">
    <name type="scientific">Araneus ventricosus</name>
    <name type="common">Orbweaver spider</name>
    <name type="synonym">Epeira ventricosa</name>
    <dbReference type="NCBI Taxonomy" id="182803"/>
    <lineage>
        <taxon>Eukaryota</taxon>
        <taxon>Metazoa</taxon>
        <taxon>Ecdysozoa</taxon>
        <taxon>Arthropoda</taxon>
        <taxon>Chelicerata</taxon>
        <taxon>Arachnida</taxon>
        <taxon>Araneae</taxon>
        <taxon>Araneomorphae</taxon>
        <taxon>Entelegynae</taxon>
        <taxon>Araneoidea</taxon>
        <taxon>Araneidae</taxon>
        <taxon>Araneus</taxon>
    </lineage>
</organism>
<dbReference type="EMBL" id="BGPR01013341">
    <property type="protein sequence ID" value="GBN60241.1"/>
    <property type="molecule type" value="Genomic_DNA"/>
</dbReference>
<dbReference type="AlphaFoldDB" id="A0A4Y2QA11"/>
<accession>A0A4Y2QA11</accession>
<keyword evidence="2" id="KW-1185">Reference proteome</keyword>
<proteinExistence type="predicted"/>
<feature type="non-terminal residue" evidence="1">
    <location>
        <position position="74"/>
    </location>
</feature>
<evidence type="ECO:0000313" key="2">
    <source>
        <dbReference type="Proteomes" id="UP000499080"/>
    </source>
</evidence>
<gene>
    <name evidence="1" type="ORF">AVEN_159998_1</name>
</gene>
<dbReference type="Proteomes" id="UP000499080">
    <property type="component" value="Unassembled WGS sequence"/>
</dbReference>
<reference evidence="1 2" key="1">
    <citation type="journal article" date="2019" name="Sci. Rep.">
        <title>Orb-weaving spider Araneus ventricosus genome elucidates the spidroin gene catalogue.</title>
        <authorList>
            <person name="Kono N."/>
            <person name="Nakamura H."/>
            <person name="Ohtoshi R."/>
            <person name="Moran D.A.P."/>
            <person name="Shinohara A."/>
            <person name="Yoshida Y."/>
            <person name="Fujiwara M."/>
            <person name="Mori M."/>
            <person name="Tomita M."/>
            <person name="Arakawa K."/>
        </authorList>
    </citation>
    <scope>NUCLEOTIDE SEQUENCE [LARGE SCALE GENOMIC DNA]</scope>
</reference>
<comment type="caution">
    <text evidence="1">The sequence shown here is derived from an EMBL/GenBank/DDBJ whole genome shotgun (WGS) entry which is preliminary data.</text>
</comment>
<sequence length="74" mass="8350">MDSSGPFPITMCRGRYEWQAFHLSSLHLVTTHPTSFTPNSEEQPAEIRSTSIEVVWQVTFGLGVRGLRNLIFKG</sequence>
<protein>
    <submittedName>
        <fullName evidence="1">Uncharacterized protein</fullName>
    </submittedName>
</protein>
<evidence type="ECO:0000313" key="1">
    <source>
        <dbReference type="EMBL" id="GBN60241.1"/>
    </source>
</evidence>